<name>A0ABW3CYI7_9FLAO</name>
<dbReference type="EMBL" id="JBHTJH010000017">
    <property type="protein sequence ID" value="MFD0862865.1"/>
    <property type="molecule type" value="Genomic_DNA"/>
</dbReference>
<feature type="signal peptide" evidence="1">
    <location>
        <begin position="1"/>
        <end position="17"/>
    </location>
</feature>
<accession>A0ABW3CYI7</accession>
<evidence type="ECO:0000313" key="3">
    <source>
        <dbReference type="EMBL" id="MFD0862865.1"/>
    </source>
</evidence>
<dbReference type="Pfam" id="PF01569">
    <property type="entry name" value="PAP2"/>
    <property type="match status" value="1"/>
</dbReference>
<protein>
    <submittedName>
        <fullName evidence="3">Phosphatase PAP2 family protein</fullName>
    </submittedName>
</protein>
<dbReference type="RefSeq" id="WP_386408399.1">
    <property type="nucleotide sequence ID" value="NZ_JBHTJH010000017.1"/>
</dbReference>
<evidence type="ECO:0000256" key="1">
    <source>
        <dbReference type="SAM" id="SignalP"/>
    </source>
</evidence>
<dbReference type="Gene3D" id="1.20.144.10">
    <property type="entry name" value="Phosphatidic acid phosphatase type 2/haloperoxidase"/>
    <property type="match status" value="1"/>
</dbReference>
<sequence length="276" mass="31420">MKKVFWLFIVGVNLSFAQTSNPSSESTIWQSFKYDAGNIVRGIGHAYSRPFQWKGDQWKTFGMVTAANGFVYLFDEQTSDFFRDQKKDIPQDLLNYGWYYGNPQNNYMLTTGVYLTGLFTKNTKLRRTGVLMISSATAAGVLQQFSKFAFGRARPKSGRSKNTFDPWSSDKNFHSFPSGHAVMAFTNAYAIAKQFKNPWVKAGIYTVGLIPPATRLWEGAHWLSDITFGVVIAIFTVEAIDKYLDARYDEKYNAQSKKMRWDLQFAPGQLGVVVRF</sequence>
<dbReference type="InterPro" id="IPR000326">
    <property type="entry name" value="PAP2/HPO"/>
</dbReference>
<feature type="domain" description="Phosphatidic acid phosphatase type 2/haloperoxidase" evidence="2">
    <location>
        <begin position="128"/>
        <end position="241"/>
    </location>
</feature>
<dbReference type="Proteomes" id="UP001596978">
    <property type="component" value="Unassembled WGS sequence"/>
</dbReference>
<organism evidence="3 4">
    <name type="scientific">Sungkyunkwania multivorans</name>
    <dbReference type="NCBI Taxonomy" id="1173618"/>
    <lineage>
        <taxon>Bacteria</taxon>
        <taxon>Pseudomonadati</taxon>
        <taxon>Bacteroidota</taxon>
        <taxon>Flavobacteriia</taxon>
        <taxon>Flavobacteriales</taxon>
        <taxon>Flavobacteriaceae</taxon>
        <taxon>Sungkyunkwania</taxon>
    </lineage>
</organism>
<feature type="chain" id="PRO_5046714860" evidence="1">
    <location>
        <begin position="18"/>
        <end position="276"/>
    </location>
</feature>
<dbReference type="SMART" id="SM00014">
    <property type="entry name" value="acidPPc"/>
    <property type="match status" value="1"/>
</dbReference>
<comment type="caution">
    <text evidence="3">The sequence shown here is derived from an EMBL/GenBank/DDBJ whole genome shotgun (WGS) entry which is preliminary data.</text>
</comment>
<keyword evidence="4" id="KW-1185">Reference proteome</keyword>
<dbReference type="SUPFAM" id="SSF48317">
    <property type="entry name" value="Acid phosphatase/Vanadium-dependent haloperoxidase"/>
    <property type="match status" value="1"/>
</dbReference>
<gene>
    <name evidence="3" type="ORF">ACFQ1M_11685</name>
</gene>
<keyword evidence="1" id="KW-0732">Signal</keyword>
<dbReference type="InterPro" id="IPR036938">
    <property type="entry name" value="PAP2/HPO_sf"/>
</dbReference>
<evidence type="ECO:0000313" key="4">
    <source>
        <dbReference type="Proteomes" id="UP001596978"/>
    </source>
</evidence>
<evidence type="ECO:0000259" key="2">
    <source>
        <dbReference type="SMART" id="SM00014"/>
    </source>
</evidence>
<proteinExistence type="predicted"/>
<reference evidence="4" key="1">
    <citation type="journal article" date="2019" name="Int. J. Syst. Evol. Microbiol.">
        <title>The Global Catalogue of Microorganisms (GCM) 10K type strain sequencing project: providing services to taxonomists for standard genome sequencing and annotation.</title>
        <authorList>
            <consortium name="The Broad Institute Genomics Platform"/>
            <consortium name="The Broad Institute Genome Sequencing Center for Infectious Disease"/>
            <person name="Wu L."/>
            <person name="Ma J."/>
        </authorList>
    </citation>
    <scope>NUCLEOTIDE SEQUENCE [LARGE SCALE GENOMIC DNA]</scope>
    <source>
        <strain evidence="4">CCUG 62952</strain>
    </source>
</reference>